<feature type="domain" description="GH3 middle" evidence="1">
    <location>
        <begin position="297"/>
        <end position="366"/>
    </location>
</feature>
<protein>
    <recommendedName>
        <fullName evidence="5">GH3 auxin-responsive promoter family protein</fullName>
    </recommendedName>
</protein>
<evidence type="ECO:0008006" key="5">
    <source>
        <dbReference type="Google" id="ProtNLM"/>
    </source>
</evidence>
<evidence type="ECO:0000313" key="4">
    <source>
        <dbReference type="Proteomes" id="UP000241507"/>
    </source>
</evidence>
<evidence type="ECO:0000259" key="1">
    <source>
        <dbReference type="Pfam" id="PF23571"/>
    </source>
</evidence>
<proteinExistence type="predicted"/>
<dbReference type="Pfam" id="PF23572">
    <property type="entry name" value="GH3_C"/>
    <property type="match status" value="1"/>
</dbReference>
<name>A0A2R3Z528_9FLAO</name>
<dbReference type="EMBL" id="CP028136">
    <property type="protein sequence ID" value="AVR45370.1"/>
    <property type="molecule type" value="Genomic_DNA"/>
</dbReference>
<dbReference type="GO" id="GO:0016881">
    <property type="term" value="F:acid-amino acid ligase activity"/>
    <property type="evidence" value="ECO:0007669"/>
    <property type="project" value="TreeGrafter"/>
</dbReference>
<dbReference type="AlphaFoldDB" id="A0A2R3Z528"/>
<dbReference type="SUPFAM" id="SSF56801">
    <property type="entry name" value="Acetyl-CoA synthetase-like"/>
    <property type="match status" value="1"/>
</dbReference>
<dbReference type="InterPro" id="IPR055377">
    <property type="entry name" value="GH3_M"/>
</dbReference>
<dbReference type="Pfam" id="PF23571">
    <property type="entry name" value="GH3_M"/>
    <property type="match status" value="1"/>
</dbReference>
<keyword evidence="4" id="KW-1185">Reference proteome</keyword>
<dbReference type="KEGG" id="grs:C7S20_08855"/>
<dbReference type="InterPro" id="IPR004993">
    <property type="entry name" value="GH3"/>
</dbReference>
<dbReference type="InterPro" id="IPR055378">
    <property type="entry name" value="GH3_C"/>
</dbReference>
<gene>
    <name evidence="3" type="ORF">C7S20_08855</name>
</gene>
<dbReference type="RefSeq" id="WP_107012148.1">
    <property type="nucleotide sequence ID" value="NZ_CP028136.1"/>
</dbReference>
<organism evidence="3 4">
    <name type="scientific">Christiangramia fulva</name>
    <dbReference type="NCBI Taxonomy" id="2126553"/>
    <lineage>
        <taxon>Bacteria</taxon>
        <taxon>Pseudomonadati</taxon>
        <taxon>Bacteroidota</taxon>
        <taxon>Flavobacteriia</taxon>
        <taxon>Flavobacteriales</taxon>
        <taxon>Flavobacteriaceae</taxon>
        <taxon>Christiangramia</taxon>
    </lineage>
</organism>
<dbReference type="GO" id="GO:0005737">
    <property type="term" value="C:cytoplasm"/>
    <property type="evidence" value="ECO:0007669"/>
    <property type="project" value="TreeGrafter"/>
</dbReference>
<dbReference type="Gene3D" id="3.40.50.12780">
    <property type="entry name" value="N-terminal domain of ligase-like"/>
    <property type="match status" value="1"/>
</dbReference>
<dbReference type="Pfam" id="PF03321">
    <property type="entry name" value="GH3"/>
    <property type="match status" value="1"/>
</dbReference>
<dbReference type="OrthoDB" id="5678283at2"/>
<feature type="domain" description="GH3 C-terminal" evidence="2">
    <location>
        <begin position="381"/>
        <end position="493"/>
    </location>
</feature>
<sequence length="503" mass="58365">MPIPLVNSIASWFLKKRIHQMELFLKYPSEVQNELLKNLLIKAKSTEFGKRYNFSEINSYETFRERIPIQTYEDYQACIERSRRGEVNIFWPTPIKWFAKSSGTTNAKSKFIPVSQDSLMDCHFAAGKDLLCIYLNNNPQSQMFTGKSLRLGGSKEIYRENGTAYGDLSAILIDNLPFWAEFSSTPSNEVSLMHDWEVKMPAIVNETIDENVTSLAGVPSWMLVLLNNVLETTGHENLFEVWPQLEVYFHGGVSFEPYALQYQKILPQENFRFYEIYNASEGFFACQDQNDQKDLLLMLDYGIFYEFIPMDSYGTEEEQAIPLAEVEVGKNYAVVITTNAGLWRYKVGDTVRFTSTNPYRIRVSGRTKHHINVFGEELIIENAETALKKVSLVTNCEIVDYTVAPIFMKGREKGSHEWMIEFKTPPKDFEKFRNQLDLALQEINSDYEAKRYNNMTLNKPTIHQARENLFYDWLKKHNKVGGQHKVPRLSNSRSYLEELLKMN</sequence>
<evidence type="ECO:0000259" key="2">
    <source>
        <dbReference type="Pfam" id="PF23572"/>
    </source>
</evidence>
<evidence type="ECO:0000313" key="3">
    <source>
        <dbReference type="EMBL" id="AVR45370.1"/>
    </source>
</evidence>
<dbReference type="Proteomes" id="UP000241507">
    <property type="component" value="Chromosome"/>
</dbReference>
<accession>A0A2R3Z528</accession>
<reference evidence="4" key="1">
    <citation type="submission" date="2018-03" db="EMBL/GenBank/DDBJ databases">
        <title>Gramella fulva sp. nov., isolated from a dry surface of tidal flat.</title>
        <authorList>
            <person name="Hwang S.H."/>
            <person name="Hwang W.M."/>
            <person name="Kang K."/>
            <person name="Ahn T.-Y."/>
        </authorList>
    </citation>
    <scope>NUCLEOTIDE SEQUENCE [LARGE SCALE GENOMIC DNA]</scope>
    <source>
        <strain evidence="4">SH35</strain>
    </source>
</reference>
<dbReference type="InterPro" id="IPR042099">
    <property type="entry name" value="ANL_N_sf"/>
</dbReference>
<dbReference type="PANTHER" id="PTHR31901:SF9">
    <property type="entry name" value="GH3 DOMAIN-CONTAINING PROTEIN"/>
    <property type="match status" value="1"/>
</dbReference>
<dbReference type="PANTHER" id="PTHR31901">
    <property type="entry name" value="GH3 DOMAIN-CONTAINING PROTEIN"/>
    <property type="match status" value="1"/>
</dbReference>